<sequence>MMNERGNPWALLPLFIFLALFVGSGIITGDFYKLPVLVAILIAAAVALTFNRKRSFMQKVESYAKGAGHPDIMIMVFIFILAGAFSATAKGMGAVDSTVNLALNILPQNLLIVGIFVIGAFISLAMGTSTGTIAALAPIGVGISHETDISLALSMAAVIGGAMFGDNLSIISDTTIAAVRSQKTEMKDKFKVNFFIVLPAAILTIVILFFMTQGSQSSVDHHSYSFVKILPYIGVLVAALFGVNVMGVLAGGIALAGIIGLSDGSFTLSTLFGKMTDGIGEMSELIILTLLIGGLVEIIRINGGIQYLLNLMTTKISGKKGAEFGIAGLVSLTNLATANNTISIIFTGPLAKNISDRYGIDPRKSASILDIFSCFIQGIIPYGAQMLAAAEFAKVSPMNILPYNFYPILIGVCGVGAILINFPRLSTKPSKAGKPAQSAKAEPQQS</sequence>
<comment type="similarity">
    <text evidence="8">Belongs to the NhaC Na(+)/H(+) (TC 2.A.35) antiporter family.</text>
</comment>
<keyword evidence="6 9" id="KW-1133">Transmembrane helix</keyword>
<feature type="transmembrane region" description="Helical" evidence="9">
    <location>
        <begin position="192"/>
        <end position="211"/>
    </location>
</feature>
<dbReference type="InterPro" id="IPR052180">
    <property type="entry name" value="NhaC_Na-H+_Antiporter"/>
</dbReference>
<accession>A0A3L7K5C8</accession>
<evidence type="ECO:0000256" key="8">
    <source>
        <dbReference type="ARBA" id="ARBA00038435"/>
    </source>
</evidence>
<comment type="caution">
    <text evidence="11">The sequence shown here is derived from an EMBL/GenBank/DDBJ whole genome shotgun (WGS) entry which is preliminary data.</text>
</comment>
<feature type="transmembrane region" description="Helical" evidence="9">
    <location>
        <begin position="249"/>
        <end position="273"/>
    </location>
</feature>
<dbReference type="RefSeq" id="WP_121679439.1">
    <property type="nucleotide sequence ID" value="NZ_RCVZ01000002.1"/>
</dbReference>
<keyword evidence="3" id="KW-0050">Antiport</keyword>
<dbReference type="InterPro" id="IPR018461">
    <property type="entry name" value="Na/H_Antiport_NhaC-like_C"/>
</dbReference>
<feature type="transmembrane region" description="Helical" evidence="9">
    <location>
        <begin position="149"/>
        <end position="172"/>
    </location>
</feature>
<protein>
    <submittedName>
        <fullName evidence="11">Na+/H+ antiporter NhaC family protein</fullName>
    </submittedName>
</protein>
<evidence type="ECO:0000313" key="12">
    <source>
        <dbReference type="Proteomes" id="UP000276770"/>
    </source>
</evidence>
<dbReference type="GO" id="GO:0015297">
    <property type="term" value="F:antiporter activity"/>
    <property type="evidence" value="ECO:0007669"/>
    <property type="project" value="UniProtKB-KW"/>
</dbReference>
<feature type="transmembrane region" description="Helical" evidence="9">
    <location>
        <begin position="35"/>
        <end position="51"/>
    </location>
</feature>
<keyword evidence="5 9" id="KW-0812">Transmembrane</keyword>
<evidence type="ECO:0000256" key="2">
    <source>
        <dbReference type="ARBA" id="ARBA00022448"/>
    </source>
</evidence>
<dbReference type="OrthoDB" id="9790605at2"/>
<organism evidence="11 12">
    <name type="scientific">Falsibacillus albus</name>
    <dbReference type="NCBI Taxonomy" id="2478915"/>
    <lineage>
        <taxon>Bacteria</taxon>
        <taxon>Bacillati</taxon>
        <taxon>Bacillota</taxon>
        <taxon>Bacilli</taxon>
        <taxon>Bacillales</taxon>
        <taxon>Bacillaceae</taxon>
        <taxon>Falsibacillus</taxon>
    </lineage>
</organism>
<evidence type="ECO:0000256" key="7">
    <source>
        <dbReference type="ARBA" id="ARBA00023136"/>
    </source>
</evidence>
<dbReference type="AlphaFoldDB" id="A0A3L7K5C8"/>
<feature type="domain" description="Na+/H+ antiporter NhaC-like C-terminal" evidence="10">
    <location>
        <begin position="227"/>
        <end position="419"/>
    </location>
</feature>
<keyword evidence="4" id="KW-1003">Cell membrane</keyword>
<dbReference type="PANTHER" id="PTHR33451">
    <property type="entry name" value="MALATE-2H(+)/NA(+)-LACTATE ANTIPORTER"/>
    <property type="match status" value="1"/>
</dbReference>
<evidence type="ECO:0000256" key="9">
    <source>
        <dbReference type="SAM" id="Phobius"/>
    </source>
</evidence>
<evidence type="ECO:0000256" key="3">
    <source>
        <dbReference type="ARBA" id="ARBA00022449"/>
    </source>
</evidence>
<evidence type="ECO:0000256" key="6">
    <source>
        <dbReference type="ARBA" id="ARBA00022989"/>
    </source>
</evidence>
<dbReference type="Proteomes" id="UP000276770">
    <property type="component" value="Unassembled WGS sequence"/>
</dbReference>
<dbReference type="Pfam" id="PF03553">
    <property type="entry name" value="Na_H_antiporter"/>
    <property type="match status" value="2"/>
</dbReference>
<keyword evidence="7 9" id="KW-0472">Membrane</keyword>
<feature type="transmembrane region" description="Helical" evidence="9">
    <location>
        <begin position="325"/>
        <end position="346"/>
    </location>
</feature>
<feature type="domain" description="Na+/H+ antiporter NhaC-like C-terminal" evidence="10">
    <location>
        <begin position="25"/>
        <end position="210"/>
    </location>
</feature>
<dbReference type="GO" id="GO:0005886">
    <property type="term" value="C:plasma membrane"/>
    <property type="evidence" value="ECO:0007669"/>
    <property type="project" value="UniProtKB-SubCell"/>
</dbReference>
<evidence type="ECO:0000313" key="11">
    <source>
        <dbReference type="EMBL" id="RLQ97489.1"/>
    </source>
</evidence>
<feature type="transmembrane region" description="Helical" evidence="9">
    <location>
        <begin position="109"/>
        <end position="137"/>
    </location>
</feature>
<comment type="subcellular location">
    <subcellularLocation>
        <location evidence="1">Cell membrane</location>
        <topology evidence="1">Multi-pass membrane protein</topology>
    </subcellularLocation>
</comment>
<dbReference type="EMBL" id="RCVZ01000002">
    <property type="protein sequence ID" value="RLQ97489.1"/>
    <property type="molecule type" value="Genomic_DNA"/>
</dbReference>
<evidence type="ECO:0000256" key="5">
    <source>
        <dbReference type="ARBA" id="ARBA00022692"/>
    </source>
</evidence>
<dbReference type="PANTHER" id="PTHR33451:SF5">
    <property type="entry name" value="NA+_H+ ANTIPORTER"/>
    <property type="match status" value="1"/>
</dbReference>
<name>A0A3L7K5C8_9BACI</name>
<feature type="transmembrane region" description="Helical" evidence="9">
    <location>
        <begin position="404"/>
        <end position="422"/>
    </location>
</feature>
<gene>
    <name evidence="11" type="ORF">D9X91_04885</name>
</gene>
<evidence type="ECO:0000256" key="1">
    <source>
        <dbReference type="ARBA" id="ARBA00004651"/>
    </source>
</evidence>
<feature type="transmembrane region" description="Helical" evidence="9">
    <location>
        <begin position="72"/>
        <end position="89"/>
    </location>
</feature>
<keyword evidence="12" id="KW-1185">Reference proteome</keyword>
<reference evidence="11 12" key="1">
    <citation type="submission" date="2018-10" db="EMBL/GenBank/DDBJ databases">
        <title>Falsibacillus sp. genome draft.</title>
        <authorList>
            <person name="Shi S."/>
        </authorList>
    </citation>
    <scope>NUCLEOTIDE SEQUENCE [LARGE SCALE GENOMIC DNA]</scope>
    <source>
        <strain evidence="11 12">GY 10110</strain>
    </source>
</reference>
<proteinExistence type="inferred from homology"/>
<keyword evidence="2" id="KW-0813">Transport</keyword>
<evidence type="ECO:0000256" key="4">
    <source>
        <dbReference type="ARBA" id="ARBA00022475"/>
    </source>
</evidence>
<evidence type="ECO:0000259" key="10">
    <source>
        <dbReference type="Pfam" id="PF03553"/>
    </source>
</evidence>
<feature type="transmembrane region" description="Helical" evidence="9">
    <location>
        <begin position="367"/>
        <end position="384"/>
    </location>
</feature>
<feature type="transmembrane region" description="Helical" evidence="9">
    <location>
        <begin position="285"/>
        <end position="305"/>
    </location>
</feature>